<dbReference type="HOGENOM" id="CLU_170329_3_1_2"/>
<evidence type="ECO:0000313" key="3">
    <source>
        <dbReference type="EMBL" id="ADI31740.1"/>
    </source>
</evidence>
<evidence type="ECO:0000259" key="2">
    <source>
        <dbReference type="Pfam" id="PF01037"/>
    </source>
</evidence>
<dbReference type="KEGG" id="shc:Shell_0615"/>
<gene>
    <name evidence="3" type="ordered locus">Shell_0615</name>
</gene>
<dbReference type="GeneID" id="9233904"/>
<dbReference type="eggNOG" id="arCOG01117">
    <property type="taxonomic scope" value="Archaea"/>
</dbReference>
<evidence type="ECO:0000313" key="4">
    <source>
        <dbReference type="Proteomes" id="UP000002573"/>
    </source>
</evidence>
<dbReference type="OrthoDB" id="14763at2157"/>
<sequence>MSGIIFVRIKPGYEKEVMDKILGIENVSRVYRVFGDYDLIVVTQDISLEELKKVMEKIRSITYVLSTSTLVVVSKKIKKQVGSKN</sequence>
<dbReference type="InterPro" id="IPR011008">
    <property type="entry name" value="Dimeric_a/b-barrel"/>
</dbReference>
<reference evidence="4" key="1">
    <citation type="submission" date="2010-05" db="EMBL/GenBank/DDBJ databases">
        <title>Complete sequence of Staphylothermus hellenicus DSM 12710.</title>
        <authorList>
            <consortium name="US DOE Joint Genome Institute"/>
            <person name="Lucas S."/>
            <person name="Copeland A."/>
            <person name="Lapidus A."/>
            <person name="Cheng J.-F."/>
            <person name="Bruce D."/>
            <person name="Goodwin L."/>
            <person name="Pitluck S."/>
            <person name="Davenport K."/>
            <person name="Detter J.C."/>
            <person name="Han C."/>
            <person name="Tapia R."/>
            <person name="Larimer F."/>
            <person name="Land M."/>
            <person name="Hauser L."/>
            <person name="Kyrpides N."/>
            <person name="Mikhailova N."/>
            <person name="Anderson I.J."/>
            <person name="Woyke T."/>
        </authorList>
    </citation>
    <scope>NUCLEOTIDE SEQUENCE [LARGE SCALE GENOMIC DNA]</scope>
    <source>
        <strain evidence="4">DSM 12710 / JCM 10830 / BK20S6-10-b1 / P8</strain>
    </source>
</reference>
<dbReference type="SUPFAM" id="SSF54909">
    <property type="entry name" value="Dimeric alpha+beta barrel"/>
    <property type="match status" value="1"/>
</dbReference>
<accession>D7DC43</accession>
<dbReference type="Pfam" id="PF01037">
    <property type="entry name" value="AsnC_trans_reg"/>
    <property type="match status" value="1"/>
</dbReference>
<dbReference type="RefSeq" id="WP_013142938.1">
    <property type="nucleotide sequence ID" value="NC_014205.1"/>
</dbReference>
<dbReference type="EMBL" id="CP002051">
    <property type="protein sequence ID" value="ADI31740.1"/>
    <property type="molecule type" value="Genomic_DNA"/>
</dbReference>
<evidence type="ECO:0000256" key="1">
    <source>
        <dbReference type="ARBA" id="ARBA00029440"/>
    </source>
</evidence>
<dbReference type="Gene3D" id="3.30.70.920">
    <property type="match status" value="1"/>
</dbReference>
<dbReference type="AlphaFoldDB" id="D7DC43"/>
<proteinExistence type="predicted"/>
<name>D7DC43_STAHD</name>
<reference evidence="3 4" key="2">
    <citation type="journal article" date="2011" name="Stand. Genomic Sci.">
        <title>Complete genome sequence of Staphylothermus hellenicus P8.</title>
        <authorList>
            <person name="Anderson I."/>
            <person name="Wirth R."/>
            <person name="Lucas S."/>
            <person name="Copeland A."/>
            <person name="Lapidus A."/>
            <person name="Cheng J.F."/>
            <person name="Goodwin L."/>
            <person name="Pitluck S."/>
            <person name="Davenport K."/>
            <person name="Detter J.C."/>
            <person name="Han C."/>
            <person name="Tapia R."/>
            <person name="Land M."/>
            <person name="Hauser L."/>
            <person name="Pati A."/>
            <person name="Mikhailova N."/>
            <person name="Woyke T."/>
            <person name="Klenk H.P."/>
            <person name="Kyrpides N."/>
            <person name="Ivanova N."/>
        </authorList>
    </citation>
    <scope>NUCLEOTIDE SEQUENCE [LARGE SCALE GENOMIC DNA]</scope>
    <source>
        <strain evidence="4">DSM 12710 / JCM 10830 / BK20S6-10-b1 / P8</strain>
    </source>
</reference>
<dbReference type="Proteomes" id="UP000002573">
    <property type="component" value="Chromosome"/>
</dbReference>
<feature type="domain" description="Transcription regulator AsnC/Lrp ligand binding" evidence="2">
    <location>
        <begin position="5"/>
        <end position="74"/>
    </location>
</feature>
<keyword evidence="4" id="KW-1185">Reference proteome</keyword>
<protein>
    <submittedName>
        <fullName evidence="3">Transcriptional regulator, AsnC family</fullName>
    </submittedName>
</protein>
<dbReference type="InterPro" id="IPR019887">
    <property type="entry name" value="Tscrpt_reg_AsnC/Lrp_C"/>
</dbReference>
<comment type="pathway">
    <text evidence="1">Amino-acid biosynthesis.</text>
</comment>
<dbReference type="STRING" id="591019.Shell_0615"/>
<organism evidence="3 4">
    <name type="scientific">Staphylothermus hellenicus (strain DSM 12710 / JCM 10830 / BK20S6-10-b1 / P8)</name>
    <dbReference type="NCBI Taxonomy" id="591019"/>
    <lineage>
        <taxon>Archaea</taxon>
        <taxon>Thermoproteota</taxon>
        <taxon>Thermoprotei</taxon>
        <taxon>Desulfurococcales</taxon>
        <taxon>Desulfurococcaceae</taxon>
        <taxon>Staphylothermus</taxon>
    </lineage>
</organism>